<dbReference type="Proteomes" id="UP001652623">
    <property type="component" value="Chromosome 6"/>
</dbReference>
<reference evidence="3" key="1">
    <citation type="submission" date="2025-08" db="UniProtKB">
        <authorList>
            <consortium name="RefSeq"/>
        </authorList>
    </citation>
    <scope>IDENTIFICATION</scope>
    <source>
        <tissue evidence="3">Seedling</tissue>
    </source>
</reference>
<evidence type="ECO:0000313" key="3">
    <source>
        <dbReference type="RefSeq" id="XP_048319391.1"/>
    </source>
</evidence>
<gene>
    <name evidence="3" type="primary">LOC125418817</name>
</gene>
<dbReference type="Pfam" id="PF05340">
    <property type="entry name" value="DUF740"/>
    <property type="match status" value="1"/>
</dbReference>
<feature type="region of interest" description="Disordered" evidence="1">
    <location>
        <begin position="197"/>
        <end position="221"/>
    </location>
</feature>
<name>A0ABM3I2R6_ZIZJJ</name>
<keyword evidence="2" id="KW-1185">Reference proteome</keyword>
<protein>
    <submittedName>
        <fullName evidence="3">Uncharacterized protein LOC125418817</fullName>
    </submittedName>
</protein>
<dbReference type="PANTHER" id="PTHR34197:SF2">
    <property type="entry name" value="OS04G0591300 PROTEIN"/>
    <property type="match status" value="1"/>
</dbReference>
<feature type="region of interest" description="Disordered" evidence="1">
    <location>
        <begin position="121"/>
        <end position="145"/>
    </location>
</feature>
<dbReference type="PANTHER" id="PTHR34197">
    <property type="entry name" value="OS04G0591300 PROTEIN"/>
    <property type="match status" value="1"/>
</dbReference>
<accession>A0ABM3I2R6</accession>
<dbReference type="InterPro" id="IPR008004">
    <property type="entry name" value="OCTOPUS-like"/>
</dbReference>
<sequence>MPEMALYVDEEEIWKCPKHPSRRRRCGICHVCLRERLATLCPECANVRPCGCCSTATTTSSSSSSSSSFSLFSRFSSSSAAGDGAGVGSVGRVSNLIESEPSFRRSRSVAAIPFLRSRSRFVGGDRDSEQSDGSEPHTAGGGGRSRRTMAFWSVFKSQKSKRGSPPPDEEAKKVEVKDDDIDDDVLMRKTMMMRSRSVAVPMSTRENGVGDSRPPGKGRSWYFPSPIKVFRQSKISKLVRVRSPLYRG</sequence>
<dbReference type="RefSeq" id="XP_048319391.1">
    <property type="nucleotide sequence ID" value="XM_048463434.2"/>
</dbReference>
<proteinExistence type="predicted"/>
<evidence type="ECO:0000313" key="2">
    <source>
        <dbReference type="Proteomes" id="UP001652623"/>
    </source>
</evidence>
<evidence type="ECO:0000256" key="1">
    <source>
        <dbReference type="SAM" id="MobiDB-lite"/>
    </source>
</evidence>
<organism evidence="2 3">
    <name type="scientific">Ziziphus jujuba</name>
    <name type="common">Chinese jujube</name>
    <name type="synonym">Ziziphus sativa</name>
    <dbReference type="NCBI Taxonomy" id="326968"/>
    <lineage>
        <taxon>Eukaryota</taxon>
        <taxon>Viridiplantae</taxon>
        <taxon>Streptophyta</taxon>
        <taxon>Embryophyta</taxon>
        <taxon>Tracheophyta</taxon>
        <taxon>Spermatophyta</taxon>
        <taxon>Magnoliopsida</taxon>
        <taxon>eudicotyledons</taxon>
        <taxon>Gunneridae</taxon>
        <taxon>Pentapetalae</taxon>
        <taxon>rosids</taxon>
        <taxon>fabids</taxon>
        <taxon>Rosales</taxon>
        <taxon>Rhamnaceae</taxon>
        <taxon>Paliureae</taxon>
        <taxon>Ziziphus</taxon>
    </lineage>
</organism>
<dbReference type="GeneID" id="125418817"/>